<dbReference type="HOGENOM" id="CLU_515327_0_0_1"/>
<keyword evidence="1" id="KW-0677">Repeat</keyword>
<reference evidence="5" key="2">
    <citation type="submission" date="2012-11" db="EMBL/GenBank/DDBJ databases">
        <authorList>
            <person name="Kuo A."/>
            <person name="Curtis B.A."/>
            <person name="Tanifuji G."/>
            <person name="Burki F."/>
            <person name="Gruber A."/>
            <person name="Irimia M."/>
            <person name="Maruyama S."/>
            <person name="Arias M.C."/>
            <person name="Ball S.G."/>
            <person name="Gile G.H."/>
            <person name="Hirakawa Y."/>
            <person name="Hopkins J.F."/>
            <person name="Rensing S.A."/>
            <person name="Schmutz J."/>
            <person name="Symeonidi A."/>
            <person name="Elias M."/>
            <person name="Eveleigh R.J."/>
            <person name="Herman E.K."/>
            <person name="Klute M.J."/>
            <person name="Nakayama T."/>
            <person name="Obornik M."/>
            <person name="Reyes-Prieto A."/>
            <person name="Armbrust E.V."/>
            <person name="Aves S.J."/>
            <person name="Beiko R.G."/>
            <person name="Coutinho P."/>
            <person name="Dacks J.B."/>
            <person name="Durnford D.G."/>
            <person name="Fast N.M."/>
            <person name="Green B.R."/>
            <person name="Grisdale C."/>
            <person name="Hempe F."/>
            <person name="Henrissat B."/>
            <person name="Hoppner M.P."/>
            <person name="Ishida K.-I."/>
            <person name="Kim E."/>
            <person name="Koreny L."/>
            <person name="Kroth P.G."/>
            <person name="Liu Y."/>
            <person name="Malik S.-B."/>
            <person name="Maier U.G."/>
            <person name="McRose D."/>
            <person name="Mock T."/>
            <person name="Neilson J.A."/>
            <person name="Onodera N.T."/>
            <person name="Poole A.M."/>
            <person name="Pritham E.J."/>
            <person name="Richards T.A."/>
            <person name="Rocap G."/>
            <person name="Roy S.W."/>
            <person name="Sarai C."/>
            <person name="Schaack S."/>
            <person name="Shirato S."/>
            <person name="Slamovits C.H."/>
            <person name="Spencer D.F."/>
            <person name="Suzuki S."/>
            <person name="Worden A.Z."/>
            <person name="Zauner S."/>
            <person name="Barry K."/>
            <person name="Bell C."/>
            <person name="Bharti A.K."/>
            <person name="Crow J.A."/>
            <person name="Grimwood J."/>
            <person name="Kramer R."/>
            <person name="Lindquist E."/>
            <person name="Lucas S."/>
            <person name="Salamov A."/>
            <person name="McFadden G.I."/>
            <person name="Lane C.E."/>
            <person name="Keeling P.J."/>
            <person name="Gray M.W."/>
            <person name="Grigoriev I.V."/>
            <person name="Archibald J.M."/>
        </authorList>
    </citation>
    <scope>NUCLEOTIDE SEQUENCE</scope>
    <source>
        <strain evidence="5">CCMP2712</strain>
    </source>
</reference>
<proteinExistence type="predicted"/>
<dbReference type="RefSeq" id="XP_005840857.1">
    <property type="nucleotide sequence ID" value="XM_005840800.1"/>
</dbReference>
<gene>
    <name evidence="3" type="ORF">GUITHDRAFT_132909</name>
</gene>
<dbReference type="InterPro" id="IPR016024">
    <property type="entry name" value="ARM-type_fold"/>
</dbReference>
<dbReference type="EMBL" id="JH992969">
    <property type="protein sequence ID" value="EKX53877.1"/>
    <property type="molecule type" value="Genomic_DNA"/>
</dbReference>
<dbReference type="PaxDb" id="55529-EKX53877"/>
<reference evidence="3 5" key="1">
    <citation type="journal article" date="2012" name="Nature">
        <title>Algal genomes reveal evolutionary mosaicism and the fate of nucleomorphs.</title>
        <authorList>
            <consortium name="DOE Joint Genome Institute"/>
            <person name="Curtis B.A."/>
            <person name="Tanifuji G."/>
            <person name="Burki F."/>
            <person name="Gruber A."/>
            <person name="Irimia M."/>
            <person name="Maruyama S."/>
            <person name="Arias M.C."/>
            <person name="Ball S.G."/>
            <person name="Gile G.H."/>
            <person name="Hirakawa Y."/>
            <person name="Hopkins J.F."/>
            <person name="Kuo A."/>
            <person name="Rensing S.A."/>
            <person name="Schmutz J."/>
            <person name="Symeonidi A."/>
            <person name="Elias M."/>
            <person name="Eveleigh R.J."/>
            <person name="Herman E.K."/>
            <person name="Klute M.J."/>
            <person name="Nakayama T."/>
            <person name="Obornik M."/>
            <person name="Reyes-Prieto A."/>
            <person name="Armbrust E.V."/>
            <person name="Aves S.J."/>
            <person name="Beiko R.G."/>
            <person name="Coutinho P."/>
            <person name="Dacks J.B."/>
            <person name="Durnford D.G."/>
            <person name="Fast N.M."/>
            <person name="Green B.R."/>
            <person name="Grisdale C.J."/>
            <person name="Hempel F."/>
            <person name="Henrissat B."/>
            <person name="Hoppner M.P."/>
            <person name="Ishida K."/>
            <person name="Kim E."/>
            <person name="Koreny L."/>
            <person name="Kroth P.G."/>
            <person name="Liu Y."/>
            <person name="Malik S.B."/>
            <person name="Maier U.G."/>
            <person name="McRose D."/>
            <person name="Mock T."/>
            <person name="Neilson J.A."/>
            <person name="Onodera N.T."/>
            <person name="Poole A.M."/>
            <person name="Pritham E.J."/>
            <person name="Richards T.A."/>
            <person name="Rocap G."/>
            <person name="Roy S.W."/>
            <person name="Sarai C."/>
            <person name="Schaack S."/>
            <person name="Shirato S."/>
            <person name="Slamovits C.H."/>
            <person name="Spencer D.F."/>
            <person name="Suzuki S."/>
            <person name="Worden A.Z."/>
            <person name="Zauner S."/>
            <person name="Barry K."/>
            <person name="Bell C."/>
            <person name="Bharti A.K."/>
            <person name="Crow J.A."/>
            <person name="Grimwood J."/>
            <person name="Kramer R."/>
            <person name="Lindquist E."/>
            <person name="Lucas S."/>
            <person name="Salamov A."/>
            <person name="McFadden G.I."/>
            <person name="Lane C.E."/>
            <person name="Keeling P.J."/>
            <person name="Gray M.W."/>
            <person name="Grigoriev I.V."/>
            <person name="Archibald J.M."/>
        </authorList>
    </citation>
    <scope>NUCLEOTIDE SEQUENCE</scope>
    <source>
        <strain evidence="3 5">CCMP2712</strain>
    </source>
</reference>
<dbReference type="InterPro" id="IPR021133">
    <property type="entry name" value="HEAT_type_2"/>
</dbReference>
<evidence type="ECO:0000313" key="5">
    <source>
        <dbReference type="Proteomes" id="UP000011087"/>
    </source>
</evidence>
<dbReference type="InterPro" id="IPR000357">
    <property type="entry name" value="HEAT"/>
</dbReference>
<dbReference type="KEGG" id="gtt:GUITHDRAFT_132909"/>
<feature type="repeat" description="HEAT" evidence="2">
    <location>
        <begin position="259"/>
        <end position="297"/>
    </location>
</feature>
<dbReference type="Gene3D" id="1.25.10.10">
    <property type="entry name" value="Leucine-rich Repeat Variant"/>
    <property type="match status" value="1"/>
</dbReference>
<reference evidence="4" key="3">
    <citation type="submission" date="2016-03" db="UniProtKB">
        <authorList>
            <consortium name="EnsemblProtists"/>
        </authorList>
    </citation>
    <scope>IDENTIFICATION</scope>
</reference>
<accession>L1JZU4</accession>
<dbReference type="Pfam" id="PF02985">
    <property type="entry name" value="HEAT"/>
    <property type="match status" value="1"/>
</dbReference>
<dbReference type="InterPro" id="IPR011989">
    <property type="entry name" value="ARM-like"/>
</dbReference>
<name>L1JZU4_GUITC</name>
<evidence type="ECO:0000313" key="3">
    <source>
        <dbReference type="EMBL" id="EKX53877.1"/>
    </source>
</evidence>
<evidence type="ECO:0000256" key="1">
    <source>
        <dbReference type="ARBA" id="ARBA00022737"/>
    </source>
</evidence>
<dbReference type="Proteomes" id="UP000011087">
    <property type="component" value="Unassembled WGS sequence"/>
</dbReference>
<keyword evidence="5" id="KW-1185">Reference proteome</keyword>
<evidence type="ECO:0000256" key="2">
    <source>
        <dbReference type="PROSITE-ProRule" id="PRU00103"/>
    </source>
</evidence>
<protein>
    <submittedName>
        <fullName evidence="3 4">Uncharacterized protein</fullName>
    </submittedName>
</protein>
<sequence length="529" mass="59954">MEEGVQRIIRRRQVEDRARAAQDGDKEAEEELLGLLTLPLERYVRTAVEEGVGRLLVKKKEGDGEGGQGSEIVLGRLKELAGHGEHYVRASVAVVLKSVFVLERAEEAIRLKSQGDLKEESYIQEECDMVKALASDDNEKLAMALDRQAVETAAKATSDHDMRVRHYGTELLCEVFTRVSREQEEEKDDLRLFFFKSLYFQVFNFLIRAYHQGAPETYGDFHMRWLVISAMRSSFHQSSPDAIRSQFAALEQVFDDQDIVDVLVKALTDPELEVRKVAAESLMELAEVGVDKAVRAFQSNINEVLELGTENASLGPAPSPGANETPEVRQWREENGKVATLQDENEEKSAEQALQEFNLREEKRRQDYEIKLAIQYMQDLEEENDWKKLTDFAFPREKVRKRVVKDEDENPDRRAIRIRAAECLHNLVARGVDQAAVGIVKNMQEYSQLLGMSEMLSNAASIIEVEQQSEVMDERSAAAMELGRMAEEGDSRAQLLLLEHWKDHVQALKAAGVFRGKLVSNAETLDRSA</sequence>
<dbReference type="PROSITE" id="PS50077">
    <property type="entry name" value="HEAT_REPEAT"/>
    <property type="match status" value="1"/>
</dbReference>
<dbReference type="AlphaFoldDB" id="L1JZU4"/>
<dbReference type="SUPFAM" id="SSF48371">
    <property type="entry name" value="ARM repeat"/>
    <property type="match status" value="1"/>
</dbReference>
<evidence type="ECO:0000313" key="4">
    <source>
        <dbReference type="EnsemblProtists" id="EKX53877"/>
    </source>
</evidence>
<organism evidence="3">
    <name type="scientific">Guillardia theta (strain CCMP2712)</name>
    <name type="common">Cryptophyte</name>
    <dbReference type="NCBI Taxonomy" id="905079"/>
    <lineage>
        <taxon>Eukaryota</taxon>
        <taxon>Cryptophyceae</taxon>
        <taxon>Pyrenomonadales</taxon>
        <taxon>Geminigeraceae</taxon>
        <taxon>Guillardia</taxon>
    </lineage>
</organism>
<dbReference type="EnsemblProtists" id="EKX53877">
    <property type="protein sequence ID" value="EKX53877"/>
    <property type="gene ID" value="GUITHDRAFT_132909"/>
</dbReference>
<dbReference type="GeneID" id="17310347"/>